<dbReference type="PANTHER" id="PTHR16071">
    <property type="entry name" value="CHROMOSOME 1 OPEN READING FRAME 112"/>
    <property type="match status" value="1"/>
</dbReference>
<dbReference type="AlphaFoldDB" id="A0AA89BND3"/>
<keyword evidence="2" id="KW-1185">Reference proteome</keyword>
<name>A0AA89BND3_PINIB</name>
<protein>
    <submittedName>
        <fullName evidence="1">Uncharacterized protein</fullName>
    </submittedName>
</protein>
<sequence length="316" mass="35917">MRELPVTSVSHYNVSQLISRLVPFLSSQHQIELLHRFPVKTSFWFWSSVRVWSLSPQIQKGVVTELAVQGIDRLRQFSHKMEKTGQDFNNLNDALKCLINITNSRTAVDKFLSTPSLSSMLDVLCQLWASILVSDWLSAHLTQVSLGYLLQLSANLVDKQTNGNLLKILSVINAILKQRSVSFLRLSIAIFLQECGKVKIGPSFEQSQILNKLPDCFVPVISDREALVHQTAVHAFTQFAEETPHESVVTECIQRNQDVQQTVVNYLNKVNSICIVTNIRPRLHQFAEETPHELVVTKCIQRNQDVQQTVVNYLLK</sequence>
<dbReference type="EMBL" id="VSWD01000011">
    <property type="protein sequence ID" value="KAK3087823.1"/>
    <property type="molecule type" value="Genomic_DNA"/>
</dbReference>
<organism evidence="1 2">
    <name type="scientific">Pinctada imbricata</name>
    <name type="common">Atlantic pearl-oyster</name>
    <name type="synonym">Pinctada martensii</name>
    <dbReference type="NCBI Taxonomy" id="66713"/>
    <lineage>
        <taxon>Eukaryota</taxon>
        <taxon>Metazoa</taxon>
        <taxon>Spiralia</taxon>
        <taxon>Lophotrochozoa</taxon>
        <taxon>Mollusca</taxon>
        <taxon>Bivalvia</taxon>
        <taxon>Autobranchia</taxon>
        <taxon>Pteriomorphia</taxon>
        <taxon>Pterioida</taxon>
        <taxon>Pterioidea</taxon>
        <taxon>Pteriidae</taxon>
        <taxon>Pinctada</taxon>
    </lineage>
</organism>
<dbReference type="InterPro" id="IPR027902">
    <property type="entry name" value="DUF4487"/>
</dbReference>
<reference evidence="1" key="1">
    <citation type="submission" date="2019-08" db="EMBL/GenBank/DDBJ databases">
        <title>The improved chromosome-level genome for the pearl oyster Pinctada fucata martensii using PacBio sequencing and Hi-C.</title>
        <authorList>
            <person name="Zheng Z."/>
        </authorList>
    </citation>
    <scope>NUCLEOTIDE SEQUENCE</scope>
    <source>
        <strain evidence="1">ZZ-2019</strain>
        <tissue evidence="1">Adductor muscle</tissue>
    </source>
</reference>
<dbReference type="InterPro" id="IPR016024">
    <property type="entry name" value="ARM-type_fold"/>
</dbReference>
<dbReference type="Pfam" id="PF14868">
    <property type="entry name" value="DUF4487"/>
    <property type="match status" value="1"/>
</dbReference>
<dbReference type="PANTHER" id="PTHR16071:SF2">
    <property type="entry name" value="FIGNL1-INTERACTING REGULATOR OF RECOMBINATION AND MITOSIS"/>
    <property type="match status" value="1"/>
</dbReference>
<evidence type="ECO:0000313" key="1">
    <source>
        <dbReference type="EMBL" id="KAK3087823.1"/>
    </source>
</evidence>
<gene>
    <name evidence="1" type="ORF">FSP39_011130</name>
</gene>
<dbReference type="Proteomes" id="UP001186944">
    <property type="component" value="Unassembled WGS sequence"/>
</dbReference>
<dbReference type="SUPFAM" id="SSF48371">
    <property type="entry name" value="ARM repeat"/>
    <property type="match status" value="1"/>
</dbReference>
<proteinExistence type="predicted"/>
<comment type="caution">
    <text evidence="1">The sequence shown here is derived from an EMBL/GenBank/DDBJ whole genome shotgun (WGS) entry which is preliminary data.</text>
</comment>
<evidence type="ECO:0000313" key="2">
    <source>
        <dbReference type="Proteomes" id="UP001186944"/>
    </source>
</evidence>
<accession>A0AA89BND3</accession>